<accession>A0A6J4P7E9</accession>
<proteinExistence type="predicted"/>
<gene>
    <name evidence="1" type="ORF">AVDCRST_MAG22-1520</name>
</gene>
<sequence>MGPALTDDSPQLIAAYMAARQARFECRERTQIHVLKDKPDCIREMLKSNEPH</sequence>
<organism evidence="1">
    <name type="scientific">uncultured Rubrobacteraceae bacterium</name>
    <dbReference type="NCBI Taxonomy" id="349277"/>
    <lineage>
        <taxon>Bacteria</taxon>
        <taxon>Bacillati</taxon>
        <taxon>Actinomycetota</taxon>
        <taxon>Rubrobacteria</taxon>
        <taxon>Rubrobacterales</taxon>
        <taxon>Rubrobacteraceae</taxon>
        <taxon>environmental samples</taxon>
    </lineage>
</organism>
<protein>
    <submittedName>
        <fullName evidence="1">Uncharacterized protein</fullName>
    </submittedName>
</protein>
<dbReference type="EMBL" id="CADCUV010000062">
    <property type="protein sequence ID" value="CAA9405479.1"/>
    <property type="molecule type" value="Genomic_DNA"/>
</dbReference>
<reference evidence="1" key="1">
    <citation type="submission" date="2020-02" db="EMBL/GenBank/DDBJ databases">
        <authorList>
            <person name="Meier V. D."/>
        </authorList>
    </citation>
    <scope>NUCLEOTIDE SEQUENCE</scope>
    <source>
        <strain evidence="1">AVDCRST_MAG22</strain>
    </source>
</reference>
<evidence type="ECO:0000313" key="1">
    <source>
        <dbReference type="EMBL" id="CAA9405479.1"/>
    </source>
</evidence>
<dbReference type="AlphaFoldDB" id="A0A6J4P7E9"/>
<name>A0A6J4P7E9_9ACTN</name>